<dbReference type="PANTHER" id="PTHR11014">
    <property type="entry name" value="PEPTIDASE M20 FAMILY MEMBER"/>
    <property type="match status" value="1"/>
</dbReference>
<dbReference type="PIRSF" id="PIRSF005962">
    <property type="entry name" value="Pept_M20D_amidohydro"/>
    <property type="match status" value="1"/>
</dbReference>
<feature type="binding site" evidence="1">
    <location>
        <position position="97"/>
    </location>
    <ligand>
        <name>Mn(2+)</name>
        <dbReference type="ChEBI" id="CHEBI:29035"/>
        <label>2</label>
    </ligand>
</feature>
<dbReference type="Proteomes" id="UP000610862">
    <property type="component" value="Unassembled WGS sequence"/>
</dbReference>
<comment type="cofactor">
    <cofactor evidence="1">
        <name>Mn(2+)</name>
        <dbReference type="ChEBI" id="CHEBI:29035"/>
    </cofactor>
    <text evidence="1">The Mn(2+) ion enhances activity.</text>
</comment>
<evidence type="ECO:0000313" key="3">
    <source>
        <dbReference type="EMBL" id="MBC8568173.1"/>
    </source>
</evidence>
<dbReference type="PANTHER" id="PTHR11014:SF63">
    <property type="entry name" value="METALLOPEPTIDASE, PUTATIVE (AFU_ORTHOLOGUE AFUA_6G09600)-RELATED"/>
    <property type="match status" value="1"/>
</dbReference>
<protein>
    <submittedName>
        <fullName evidence="3">Amidohydrolase</fullName>
    </submittedName>
</protein>
<feature type="binding site" evidence="1">
    <location>
        <position position="132"/>
    </location>
    <ligand>
        <name>Mn(2+)</name>
        <dbReference type="ChEBI" id="CHEBI:29035"/>
        <label>2</label>
    </ligand>
</feature>
<dbReference type="Gene3D" id="3.40.630.10">
    <property type="entry name" value="Zn peptidases"/>
    <property type="match status" value="1"/>
</dbReference>
<dbReference type="SUPFAM" id="SSF55031">
    <property type="entry name" value="Bacterial exopeptidase dimerisation domain"/>
    <property type="match status" value="1"/>
</dbReference>
<sequence length="393" mass="44345">MINTETNYEELLKNHRRSLHKIPELDRDLPQTKRYLLSVLEQLNCKMTFLCGSGICAYFDKGRKETYGFRADMDGLPIQETNNCSYRSVHENKMHACGHDGHMAMVLTLGQYVDTLDELKCNVLLIFQPAEETLGGAKEICESGVLEKYNVTKIFGIHMWPFIEAGKIASRPNALMPKSAEINIDIYGKAAHGTAPYEGNDALYIGADYLNKVYRKHSQIPGAVPRFPEGIGDLPRIPGKDPEDKTIIHIGKMTSGYARNIVSDYTHLLGTVRAFSEEKFQMIIRLLKETLKQISNEYNCKTNFSNSDGYPPVINDPDLYREIRPVLDSLPGGYEEFSEPLVISEDFSFYGHYAPAVFFLLGTGTGISLHSVNFDFDEKVLLGGFELYRRLLA</sequence>
<feature type="binding site" evidence="1">
    <location>
        <position position="158"/>
    </location>
    <ligand>
        <name>Mn(2+)</name>
        <dbReference type="ChEBI" id="CHEBI:29035"/>
        <label>2</label>
    </ligand>
</feature>
<name>A0A926I9H6_9FIRM</name>
<organism evidence="3 4">
    <name type="scientific">Lentihominibacter hominis</name>
    <dbReference type="NCBI Taxonomy" id="2763645"/>
    <lineage>
        <taxon>Bacteria</taxon>
        <taxon>Bacillati</taxon>
        <taxon>Bacillota</taxon>
        <taxon>Clostridia</taxon>
        <taxon>Peptostreptococcales</taxon>
        <taxon>Anaerovoracaceae</taxon>
        <taxon>Lentihominibacter</taxon>
    </lineage>
</organism>
<dbReference type="EMBL" id="JACRTA010000002">
    <property type="protein sequence ID" value="MBC8568173.1"/>
    <property type="molecule type" value="Genomic_DNA"/>
</dbReference>
<accession>A0A926I9H6</accession>
<keyword evidence="4" id="KW-1185">Reference proteome</keyword>
<gene>
    <name evidence="3" type="ORF">H8692_05255</name>
</gene>
<keyword evidence="1" id="KW-0479">Metal-binding</keyword>
<dbReference type="RefSeq" id="WP_187525147.1">
    <property type="nucleotide sequence ID" value="NZ_JACRTA010000002.1"/>
</dbReference>
<evidence type="ECO:0000259" key="2">
    <source>
        <dbReference type="Pfam" id="PF07687"/>
    </source>
</evidence>
<evidence type="ECO:0000256" key="1">
    <source>
        <dbReference type="PIRSR" id="PIRSR005962-1"/>
    </source>
</evidence>
<dbReference type="SUPFAM" id="SSF53187">
    <property type="entry name" value="Zn-dependent exopeptidases"/>
    <property type="match status" value="1"/>
</dbReference>
<feature type="domain" description="Peptidase M20 dimerisation" evidence="2">
    <location>
        <begin position="179"/>
        <end position="298"/>
    </location>
</feature>
<evidence type="ECO:0000313" key="4">
    <source>
        <dbReference type="Proteomes" id="UP000610862"/>
    </source>
</evidence>
<dbReference type="InterPro" id="IPR002933">
    <property type="entry name" value="Peptidase_M20"/>
</dbReference>
<dbReference type="Gene3D" id="3.30.70.360">
    <property type="match status" value="1"/>
</dbReference>
<dbReference type="AlphaFoldDB" id="A0A926I9H6"/>
<proteinExistence type="predicted"/>
<dbReference type="NCBIfam" id="TIGR01891">
    <property type="entry name" value="amidohydrolases"/>
    <property type="match status" value="1"/>
</dbReference>
<feature type="binding site" evidence="1">
    <location>
        <position position="99"/>
    </location>
    <ligand>
        <name>Mn(2+)</name>
        <dbReference type="ChEBI" id="CHEBI:29035"/>
        <label>2</label>
    </ligand>
</feature>
<feature type="binding site" evidence="1">
    <location>
        <position position="370"/>
    </location>
    <ligand>
        <name>Mn(2+)</name>
        <dbReference type="ChEBI" id="CHEBI:29035"/>
        <label>2</label>
    </ligand>
</feature>
<dbReference type="Pfam" id="PF01546">
    <property type="entry name" value="Peptidase_M20"/>
    <property type="match status" value="1"/>
</dbReference>
<dbReference type="InterPro" id="IPR017439">
    <property type="entry name" value="Amidohydrolase"/>
</dbReference>
<dbReference type="GO" id="GO:0016787">
    <property type="term" value="F:hydrolase activity"/>
    <property type="evidence" value="ECO:0007669"/>
    <property type="project" value="InterPro"/>
</dbReference>
<dbReference type="GO" id="GO:0046872">
    <property type="term" value="F:metal ion binding"/>
    <property type="evidence" value="ECO:0007669"/>
    <property type="project" value="UniProtKB-KW"/>
</dbReference>
<reference evidence="3" key="1">
    <citation type="submission" date="2020-08" db="EMBL/GenBank/DDBJ databases">
        <title>Genome public.</title>
        <authorList>
            <person name="Liu C."/>
            <person name="Sun Q."/>
        </authorList>
    </citation>
    <scope>NUCLEOTIDE SEQUENCE</scope>
    <source>
        <strain evidence="3">NSJ-24</strain>
    </source>
</reference>
<dbReference type="Pfam" id="PF07687">
    <property type="entry name" value="M20_dimer"/>
    <property type="match status" value="1"/>
</dbReference>
<keyword evidence="1" id="KW-0464">Manganese</keyword>
<dbReference type="InterPro" id="IPR036264">
    <property type="entry name" value="Bact_exopeptidase_dim_dom"/>
</dbReference>
<dbReference type="InterPro" id="IPR011650">
    <property type="entry name" value="Peptidase_M20_dimer"/>
</dbReference>
<comment type="caution">
    <text evidence="3">The sequence shown here is derived from an EMBL/GenBank/DDBJ whole genome shotgun (WGS) entry which is preliminary data.</text>
</comment>